<evidence type="ECO:0000313" key="1">
    <source>
        <dbReference type="EMBL" id="CAL1402813.1"/>
    </source>
</evidence>
<name>A0AAV2FWQ4_9ROSI</name>
<keyword evidence="2" id="KW-1185">Reference proteome</keyword>
<proteinExistence type="predicted"/>
<accession>A0AAV2FWQ4</accession>
<dbReference type="AlphaFoldDB" id="A0AAV2FWQ4"/>
<dbReference type="Proteomes" id="UP001497516">
    <property type="component" value="Chromosome 7"/>
</dbReference>
<organism evidence="1 2">
    <name type="scientific">Linum trigynum</name>
    <dbReference type="NCBI Taxonomy" id="586398"/>
    <lineage>
        <taxon>Eukaryota</taxon>
        <taxon>Viridiplantae</taxon>
        <taxon>Streptophyta</taxon>
        <taxon>Embryophyta</taxon>
        <taxon>Tracheophyta</taxon>
        <taxon>Spermatophyta</taxon>
        <taxon>Magnoliopsida</taxon>
        <taxon>eudicotyledons</taxon>
        <taxon>Gunneridae</taxon>
        <taxon>Pentapetalae</taxon>
        <taxon>rosids</taxon>
        <taxon>fabids</taxon>
        <taxon>Malpighiales</taxon>
        <taxon>Linaceae</taxon>
        <taxon>Linum</taxon>
    </lineage>
</organism>
<protein>
    <submittedName>
        <fullName evidence="1">Uncharacterized protein</fullName>
    </submittedName>
</protein>
<reference evidence="1 2" key="1">
    <citation type="submission" date="2024-04" db="EMBL/GenBank/DDBJ databases">
        <authorList>
            <person name="Fracassetti M."/>
        </authorList>
    </citation>
    <scope>NUCLEOTIDE SEQUENCE [LARGE SCALE GENOMIC DNA]</scope>
</reference>
<sequence>MPAQQARIMRSNLALTTLGLWIMRPPKDEVLCCGSDQHRVCAGPAPLQGIQDGEEPITLAEDFVDTILLLLGRGDTVNDDADTNDVDIRNQWMLIVTAEESLLD</sequence>
<gene>
    <name evidence="1" type="ORF">LTRI10_LOCUS42787</name>
</gene>
<dbReference type="EMBL" id="OZ034820">
    <property type="protein sequence ID" value="CAL1402813.1"/>
    <property type="molecule type" value="Genomic_DNA"/>
</dbReference>
<evidence type="ECO:0000313" key="2">
    <source>
        <dbReference type="Proteomes" id="UP001497516"/>
    </source>
</evidence>